<evidence type="ECO:0000313" key="1">
    <source>
        <dbReference type="EMBL" id="KAJ8124129.1"/>
    </source>
</evidence>
<gene>
    <name evidence="1" type="ORF">ONZ43_g75</name>
</gene>
<comment type="caution">
    <text evidence="1">The sequence shown here is derived from an EMBL/GenBank/DDBJ whole genome shotgun (WGS) entry which is preliminary data.</text>
</comment>
<sequence>MIKEGEERLQSFQNGIDESIQINEDEGSSDTDDDLSGESIDRTVIREAFIDPVEIAADSESSYKVADERKLTGETILEPDTAVPTQEIKDHTNESRKLKGIDDNNAKSEKFDIEEEKGGNEQKGREPKSNSKLGKAERRRIRRILIKRYKEEIESIKHAIKRFEEQLEGSEKNEDQKSEVAYLERQKEREEAVEKVRRELNRNNREPRRRMFGQMDKYYYRRALSDSEQDEMEEGKEKTHLQDLRNVIDEVQSLEERIRDIRTTSEKVDSVVDRRIVLQKELDLENMWLDWIKKPTASVSTEASADLDYRGHFSSSLPVGAKPWGPLGDRQVRLLVLWAAESEYYPLLCSLKTHTLDQGSPSPPYAALSYSWGPDRCNGRLYLVQDAPTGSKERATWGAAARYALRIPIRNNLFRALLRLRRKDHPVSLWVDGMCINQTDEVEKTTQLRQMINIYQNAKNVCVWLGESDDEGRSDDAMDFIPAIMDFAVLDRYAQDTRQAHRWYSLAELMRDRWFSRRWVVQEISLAREATVHCGEKIVQWADFADAVSLLVSNQDKIQELFEYSRWRDGPNTLGNVQSFGAHILLEATNQLFLRTPQGQITRPIKKLEALVTSLKTFDTSDQKDLIYSLVSIASDTPQGQYSGKQATVDLEVNYNKQPDVVYKDFTKFCIISSKSLDILCRPWAMPIKPPTKARGGRLELPSWIPLLSKSEFGDPEEVYSGRKNGESLVGPFSVDRTRYNASAGADYNIELVEREFEGVQYLKASTKYEAHNGETASIGGTEEHELFGLGPPDMKEGDYVCILIGCSVPVILRDEGGPMKLIGESYVHGKMEGEAMEDLREEKTFGPEGLILLK</sequence>
<proteinExistence type="predicted"/>
<evidence type="ECO:0000313" key="2">
    <source>
        <dbReference type="Proteomes" id="UP001153334"/>
    </source>
</evidence>
<protein>
    <submittedName>
        <fullName evidence="1">Uncharacterized protein</fullName>
    </submittedName>
</protein>
<dbReference type="EMBL" id="JAPESX010000008">
    <property type="protein sequence ID" value="KAJ8124129.1"/>
    <property type="molecule type" value="Genomic_DNA"/>
</dbReference>
<name>A0ACC2J9G8_9PEZI</name>
<reference evidence="1" key="1">
    <citation type="submission" date="2022-11" db="EMBL/GenBank/DDBJ databases">
        <title>Genome Sequence of Nemania bipapillata.</title>
        <authorList>
            <person name="Buettner E."/>
        </authorList>
    </citation>
    <scope>NUCLEOTIDE SEQUENCE</scope>
    <source>
        <strain evidence="1">CP14</strain>
    </source>
</reference>
<accession>A0ACC2J9G8</accession>
<organism evidence="1 2">
    <name type="scientific">Nemania bipapillata</name>
    <dbReference type="NCBI Taxonomy" id="110536"/>
    <lineage>
        <taxon>Eukaryota</taxon>
        <taxon>Fungi</taxon>
        <taxon>Dikarya</taxon>
        <taxon>Ascomycota</taxon>
        <taxon>Pezizomycotina</taxon>
        <taxon>Sordariomycetes</taxon>
        <taxon>Xylariomycetidae</taxon>
        <taxon>Xylariales</taxon>
        <taxon>Xylariaceae</taxon>
        <taxon>Nemania</taxon>
    </lineage>
</organism>
<keyword evidence="2" id="KW-1185">Reference proteome</keyword>
<dbReference type="Proteomes" id="UP001153334">
    <property type="component" value="Unassembled WGS sequence"/>
</dbReference>